<dbReference type="PROSITE" id="PS00763">
    <property type="entry name" value="GLUTATHIONE_PEROXID_2"/>
    <property type="match status" value="1"/>
</dbReference>
<evidence type="ECO:0000259" key="5">
    <source>
        <dbReference type="PROSITE" id="PS51352"/>
    </source>
</evidence>
<accession>A0A9D4TI61</accession>
<dbReference type="PROSITE" id="PS00460">
    <property type="entry name" value="GLUTATHIONE_PEROXID_1"/>
    <property type="match status" value="1"/>
</dbReference>
<dbReference type="PROSITE" id="PS51352">
    <property type="entry name" value="THIOREDOXIN_2"/>
    <property type="match status" value="1"/>
</dbReference>
<evidence type="ECO:0000256" key="4">
    <source>
        <dbReference type="RuleBase" id="RU000499"/>
    </source>
</evidence>
<proteinExistence type="inferred from homology"/>
<dbReference type="AlphaFoldDB" id="A0A9D4TI61"/>
<dbReference type="InterPro" id="IPR000889">
    <property type="entry name" value="Glutathione_peroxidase"/>
</dbReference>
<protein>
    <recommendedName>
        <fullName evidence="4">Glutathione peroxidase</fullName>
    </recommendedName>
</protein>
<evidence type="ECO:0000313" key="6">
    <source>
        <dbReference type="EMBL" id="KAI3426070.1"/>
    </source>
</evidence>
<dbReference type="GO" id="GO:0004601">
    <property type="term" value="F:peroxidase activity"/>
    <property type="evidence" value="ECO:0007669"/>
    <property type="project" value="UniProtKB-KW"/>
</dbReference>
<keyword evidence="2 4" id="KW-0575">Peroxidase</keyword>
<evidence type="ECO:0000313" key="7">
    <source>
        <dbReference type="Proteomes" id="UP001055712"/>
    </source>
</evidence>
<reference evidence="6" key="1">
    <citation type="journal article" date="2019" name="Plant J.">
        <title>Chlorella vulgaris genome assembly and annotation reveals the molecular basis for metabolic acclimation to high light conditions.</title>
        <authorList>
            <person name="Cecchin M."/>
            <person name="Marcolungo L."/>
            <person name="Rossato M."/>
            <person name="Girolomoni L."/>
            <person name="Cosentino E."/>
            <person name="Cuine S."/>
            <person name="Li-Beisson Y."/>
            <person name="Delledonne M."/>
            <person name="Ballottari M."/>
        </authorList>
    </citation>
    <scope>NUCLEOTIDE SEQUENCE</scope>
    <source>
        <strain evidence="6">211/11P</strain>
    </source>
</reference>
<dbReference type="Proteomes" id="UP001055712">
    <property type="component" value="Unassembled WGS sequence"/>
</dbReference>
<dbReference type="PROSITE" id="PS51355">
    <property type="entry name" value="GLUTATHIONE_PEROXID_3"/>
    <property type="match status" value="1"/>
</dbReference>
<dbReference type="CDD" id="cd00340">
    <property type="entry name" value="GSH_Peroxidase"/>
    <property type="match status" value="1"/>
</dbReference>
<name>A0A9D4TI61_CHLVU</name>
<dbReference type="Pfam" id="PF00255">
    <property type="entry name" value="GSHPx"/>
    <property type="match status" value="1"/>
</dbReference>
<dbReference type="PANTHER" id="PTHR11592">
    <property type="entry name" value="GLUTATHIONE PEROXIDASE"/>
    <property type="match status" value="1"/>
</dbReference>
<dbReference type="GO" id="GO:0006979">
    <property type="term" value="P:response to oxidative stress"/>
    <property type="evidence" value="ECO:0007669"/>
    <property type="project" value="InterPro"/>
</dbReference>
<comment type="similarity">
    <text evidence="1 4">Belongs to the glutathione peroxidase family.</text>
</comment>
<dbReference type="PANTHER" id="PTHR11592:SF78">
    <property type="entry name" value="GLUTATHIONE PEROXIDASE"/>
    <property type="match status" value="1"/>
</dbReference>
<dbReference type="EMBL" id="SIDB01000011">
    <property type="protein sequence ID" value="KAI3426070.1"/>
    <property type="molecule type" value="Genomic_DNA"/>
</dbReference>
<dbReference type="PRINTS" id="PR01011">
    <property type="entry name" value="GLUTPROXDASE"/>
</dbReference>
<sequence>MVATACASAAATTAVKTVNRVSSSRVASRASIFTGAQLRRTVSAAPARKANMQSVRALFGGGGSSAATSSSPIYDFKVKGIDGSEVKLDRYKGKVLLVVNVASACGFTPQYTEMTELYNKYNKQGLEILAFPCNQFGSQEPGSNSEIKSFAERKGFKGPIFAKTDVNGSNAEPLWTYLKSKQGGMLTSDVKWNFTKFLVDRSGEVVKRYGSTTTPLAIESDIAALL</sequence>
<evidence type="ECO:0000256" key="3">
    <source>
        <dbReference type="ARBA" id="ARBA00023002"/>
    </source>
</evidence>
<feature type="domain" description="Thioredoxin" evidence="5">
    <location>
        <begin position="67"/>
        <end position="226"/>
    </location>
</feature>
<dbReference type="InterPro" id="IPR036249">
    <property type="entry name" value="Thioredoxin-like_sf"/>
</dbReference>
<dbReference type="OrthoDB" id="446890at2759"/>
<reference evidence="6" key="2">
    <citation type="submission" date="2020-11" db="EMBL/GenBank/DDBJ databases">
        <authorList>
            <person name="Cecchin M."/>
            <person name="Marcolungo L."/>
            <person name="Rossato M."/>
            <person name="Girolomoni L."/>
            <person name="Cosentino E."/>
            <person name="Cuine S."/>
            <person name="Li-Beisson Y."/>
            <person name="Delledonne M."/>
            <person name="Ballottari M."/>
        </authorList>
    </citation>
    <scope>NUCLEOTIDE SEQUENCE</scope>
    <source>
        <strain evidence="6">211/11P</strain>
        <tissue evidence="6">Whole cell</tissue>
    </source>
</reference>
<keyword evidence="7" id="KW-1185">Reference proteome</keyword>
<keyword evidence="3 4" id="KW-0560">Oxidoreductase</keyword>
<dbReference type="InterPro" id="IPR029760">
    <property type="entry name" value="GPX_CS"/>
</dbReference>
<dbReference type="InterPro" id="IPR029759">
    <property type="entry name" value="GPX_AS"/>
</dbReference>
<comment type="caution">
    <text evidence="6">The sequence shown here is derived from an EMBL/GenBank/DDBJ whole genome shotgun (WGS) entry which is preliminary data.</text>
</comment>
<evidence type="ECO:0000256" key="2">
    <source>
        <dbReference type="ARBA" id="ARBA00022559"/>
    </source>
</evidence>
<gene>
    <name evidence="6" type="ORF">D9Q98_008038</name>
</gene>
<organism evidence="6 7">
    <name type="scientific">Chlorella vulgaris</name>
    <name type="common">Green alga</name>
    <dbReference type="NCBI Taxonomy" id="3077"/>
    <lineage>
        <taxon>Eukaryota</taxon>
        <taxon>Viridiplantae</taxon>
        <taxon>Chlorophyta</taxon>
        <taxon>core chlorophytes</taxon>
        <taxon>Trebouxiophyceae</taxon>
        <taxon>Chlorellales</taxon>
        <taxon>Chlorellaceae</taxon>
        <taxon>Chlorella clade</taxon>
        <taxon>Chlorella</taxon>
    </lineage>
</organism>
<dbReference type="SUPFAM" id="SSF52833">
    <property type="entry name" value="Thioredoxin-like"/>
    <property type="match status" value="1"/>
</dbReference>
<dbReference type="Gene3D" id="3.40.30.10">
    <property type="entry name" value="Glutaredoxin"/>
    <property type="match status" value="1"/>
</dbReference>
<dbReference type="FunFam" id="3.40.30.10:FF:000025">
    <property type="entry name" value="Glutathione peroxidase"/>
    <property type="match status" value="1"/>
</dbReference>
<dbReference type="InterPro" id="IPR013766">
    <property type="entry name" value="Thioredoxin_domain"/>
</dbReference>
<evidence type="ECO:0000256" key="1">
    <source>
        <dbReference type="ARBA" id="ARBA00006926"/>
    </source>
</evidence>